<dbReference type="Proteomes" id="UP001271263">
    <property type="component" value="Unassembled WGS sequence"/>
</dbReference>
<dbReference type="AlphaFoldDB" id="A0AAW8NPC9"/>
<evidence type="ECO:0000313" key="4">
    <source>
        <dbReference type="Proteomes" id="UP001259340"/>
    </source>
</evidence>
<proteinExistence type="predicted"/>
<reference evidence="2" key="2">
    <citation type="submission" date="2022-11" db="EMBL/GenBank/DDBJ databases">
        <title>Prophages regulate Shewanella fidelis motility and biofilm formation: implications for gut colonization dynamics in Ciona robusta.</title>
        <authorList>
            <person name="Natarajan O."/>
            <person name="Gibboney S.L."/>
            <person name="Young M.N."/>
            <person name="Lim S.J."/>
            <person name="Pluta N."/>
            <person name="Atkinson C.G.F."/>
            <person name="Leigh B.A."/>
            <person name="Liberti A."/>
            <person name="Kees E."/>
            <person name="Breitbart M."/>
            <person name="Gralnick J."/>
            <person name="Dishaw L.J."/>
        </authorList>
    </citation>
    <scope>NUCLEOTIDE SEQUENCE</scope>
    <source>
        <strain evidence="2">3313</strain>
    </source>
</reference>
<dbReference type="EMBL" id="JAPMLD010000001">
    <property type="protein sequence ID" value="MDW4822659.1"/>
    <property type="molecule type" value="Genomic_DNA"/>
</dbReference>
<dbReference type="InterPro" id="IPR050789">
    <property type="entry name" value="Diverse_Enzym_Activities"/>
</dbReference>
<dbReference type="EMBL" id="JAPMLE010000001">
    <property type="protein sequence ID" value="MDR8524577.1"/>
    <property type="molecule type" value="Genomic_DNA"/>
</dbReference>
<evidence type="ECO:0000313" key="5">
    <source>
        <dbReference type="Proteomes" id="UP001271263"/>
    </source>
</evidence>
<dbReference type="GO" id="GO:0016787">
    <property type="term" value="F:hydrolase activity"/>
    <property type="evidence" value="ECO:0007669"/>
    <property type="project" value="UniProtKB-KW"/>
</dbReference>
<dbReference type="Proteomes" id="UP001259340">
    <property type="component" value="Unassembled WGS sequence"/>
</dbReference>
<comment type="caution">
    <text evidence="2">The sequence shown here is derived from an EMBL/GenBank/DDBJ whole genome shotgun (WGS) entry which is preliminary data.</text>
</comment>
<dbReference type="SUPFAM" id="SSF56601">
    <property type="entry name" value="beta-lactamase/transpeptidase-like"/>
    <property type="match status" value="1"/>
</dbReference>
<accession>A0AAW8NPC9</accession>
<keyword evidence="5" id="KW-1185">Reference proteome</keyword>
<dbReference type="Gene3D" id="3.40.710.10">
    <property type="entry name" value="DD-peptidase/beta-lactamase superfamily"/>
    <property type="match status" value="1"/>
</dbReference>
<protein>
    <submittedName>
        <fullName evidence="2">Serine hydrolase</fullName>
    </submittedName>
</protein>
<dbReference type="InterPro" id="IPR001466">
    <property type="entry name" value="Beta-lactam-related"/>
</dbReference>
<name>A0AAW8NPC9_9GAMM</name>
<dbReference type="Pfam" id="PF00144">
    <property type="entry name" value="Beta-lactamase"/>
    <property type="match status" value="1"/>
</dbReference>
<dbReference type="InterPro" id="IPR012338">
    <property type="entry name" value="Beta-lactam/transpept-like"/>
</dbReference>
<organism evidence="2 4">
    <name type="scientific">Shewanella fidelis</name>
    <dbReference type="NCBI Taxonomy" id="173509"/>
    <lineage>
        <taxon>Bacteria</taxon>
        <taxon>Pseudomonadati</taxon>
        <taxon>Pseudomonadota</taxon>
        <taxon>Gammaproteobacteria</taxon>
        <taxon>Alteromonadales</taxon>
        <taxon>Shewanellaceae</taxon>
        <taxon>Shewanella</taxon>
    </lineage>
</organism>
<dbReference type="RefSeq" id="WP_310655119.1">
    <property type="nucleotide sequence ID" value="NZ_JAPMLA010000010.1"/>
</dbReference>
<sequence length="435" mass="48409">MNKLLGCSLIGLCFFGMNSVASTLELKPENIQFIAKAAKYNVSQRNWDQAANAAVTFPQAYQFTPHIEILPIQHSWAQSWRGSLVNLLELTASDLDGEHSLEVLLRDRLNNHSMVVVQKGQLLHQHFFNGFDANQTHLQMSVTKSFVAILAAISVAEGKLDMSQRLIHYLPELTQSGFEDVTVQEVADMRSGIGVAVAGGKSWDPRMSAVQDWNGHSNDAEFENILDYANELENYRPIGKVYDYLDINTEVLAKVVERVQGKPLADVFANKLWHRLGVEQPARWMANRQGELVASGGLNISTRDLARVGQVLVNKGKNLAGEQVVPAAFIDSLLQGNDQVRHAWQQGKEASLAKGWYQDQFRTLYLPSHTGETYKVLAMVGIHGQVLIMEPESQTVIAMNSGFAEMQSTRMARLIFNQLVPAILDKVLAVEVNDK</sequence>
<reference evidence="3 5" key="1">
    <citation type="journal article" date="2022" name="bioRxiv">
        <title>Prophages regulate Shewanella fidelis 3313 motility and biofilm formation: implications for gut colonization dynamics in Ciona robusta.</title>
        <authorList>
            <person name="Natarajan O."/>
            <person name="Gibboney S.L."/>
            <person name="Young M.N."/>
            <person name="Lim S.J."/>
            <person name="Pluta N."/>
            <person name="Atkinson C.G."/>
            <person name="Leigh B.A."/>
            <person name="Liberti A."/>
            <person name="Kees E.D."/>
            <person name="Breitbart M."/>
            <person name="Gralnick J.A."/>
            <person name="Dishaw L.J."/>
        </authorList>
    </citation>
    <scope>NUCLEOTIDE SEQUENCE [LARGE SCALE GENOMIC DNA]</scope>
    <source>
        <strain evidence="3 5">JG4066</strain>
    </source>
</reference>
<feature type="domain" description="Beta-lactamase-related" evidence="1">
    <location>
        <begin position="113"/>
        <end position="401"/>
    </location>
</feature>
<evidence type="ECO:0000313" key="2">
    <source>
        <dbReference type="EMBL" id="MDR8524577.1"/>
    </source>
</evidence>
<dbReference type="PANTHER" id="PTHR43283">
    <property type="entry name" value="BETA-LACTAMASE-RELATED"/>
    <property type="match status" value="1"/>
</dbReference>
<dbReference type="PANTHER" id="PTHR43283:SF7">
    <property type="entry name" value="BETA-LACTAMASE-RELATED DOMAIN-CONTAINING PROTEIN"/>
    <property type="match status" value="1"/>
</dbReference>
<gene>
    <name evidence="2" type="ORF">OS133_13165</name>
    <name evidence="3" type="ORF">OS134_01025</name>
</gene>
<evidence type="ECO:0000313" key="3">
    <source>
        <dbReference type="EMBL" id="MDW4822659.1"/>
    </source>
</evidence>
<keyword evidence="2" id="KW-0378">Hydrolase</keyword>
<evidence type="ECO:0000259" key="1">
    <source>
        <dbReference type="Pfam" id="PF00144"/>
    </source>
</evidence>